<name>A0AAJ0HEE7_9PEZI</name>
<dbReference type="Proteomes" id="UP001275084">
    <property type="component" value="Unassembled WGS sequence"/>
</dbReference>
<proteinExistence type="predicted"/>
<protein>
    <submittedName>
        <fullName evidence="1">Uncharacterized protein</fullName>
    </submittedName>
</protein>
<reference evidence="1" key="2">
    <citation type="submission" date="2023-06" db="EMBL/GenBank/DDBJ databases">
        <authorList>
            <consortium name="Lawrence Berkeley National Laboratory"/>
            <person name="Haridas S."/>
            <person name="Hensen N."/>
            <person name="Bonometti L."/>
            <person name="Westerberg I."/>
            <person name="Brannstrom I.O."/>
            <person name="Guillou S."/>
            <person name="Cros-Aarteil S."/>
            <person name="Calhoun S."/>
            <person name="Kuo A."/>
            <person name="Mondo S."/>
            <person name="Pangilinan J."/>
            <person name="Riley R."/>
            <person name="Labutti K."/>
            <person name="Andreopoulos B."/>
            <person name="Lipzen A."/>
            <person name="Chen C."/>
            <person name="Yanf M."/>
            <person name="Daum C."/>
            <person name="Ng V."/>
            <person name="Clum A."/>
            <person name="Steindorff A."/>
            <person name="Ohm R."/>
            <person name="Martin F."/>
            <person name="Silar P."/>
            <person name="Natvig D."/>
            <person name="Lalanne C."/>
            <person name="Gautier V."/>
            <person name="Ament-Velasquez S.L."/>
            <person name="Kruys A."/>
            <person name="Hutchinson M.I."/>
            <person name="Powell A.J."/>
            <person name="Barry K."/>
            <person name="Miller A.N."/>
            <person name="Grigoriev I.V."/>
            <person name="Debuchy R."/>
            <person name="Gladieux P."/>
            <person name="Thoren M.H."/>
            <person name="Johannesson H."/>
        </authorList>
    </citation>
    <scope>NUCLEOTIDE SEQUENCE</scope>
    <source>
        <strain evidence="1">CBS 955.72</strain>
    </source>
</reference>
<sequence>MDTSSLIAMVGDGPNRPLIDSISRINSQILGIQQREFHTALGSEGDSEIVCFYETVESPTAQETNGKWEMTRPAVTLTLNSLPHRYGRLAGRQSAGRQLACRAELSGSRLAELPQRTCAGVG</sequence>
<accession>A0AAJ0HEE7</accession>
<evidence type="ECO:0000313" key="1">
    <source>
        <dbReference type="EMBL" id="KAK3349116.1"/>
    </source>
</evidence>
<dbReference type="EMBL" id="JAUIQD010000005">
    <property type="protein sequence ID" value="KAK3349116.1"/>
    <property type="molecule type" value="Genomic_DNA"/>
</dbReference>
<evidence type="ECO:0000313" key="2">
    <source>
        <dbReference type="Proteomes" id="UP001275084"/>
    </source>
</evidence>
<comment type="caution">
    <text evidence="1">The sequence shown here is derived from an EMBL/GenBank/DDBJ whole genome shotgun (WGS) entry which is preliminary data.</text>
</comment>
<reference evidence="1" key="1">
    <citation type="journal article" date="2023" name="Mol. Phylogenet. Evol.">
        <title>Genome-scale phylogeny and comparative genomics of the fungal order Sordariales.</title>
        <authorList>
            <person name="Hensen N."/>
            <person name="Bonometti L."/>
            <person name="Westerberg I."/>
            <person name="Brannstrom I.O."/>
            <person name="Guillou S."/>
            <person name="Cros-Aarteil S."/>
            <person name="Calhoun S."/>
            <person name="Haridas S."/>
            <person name="Kuo A."/>
            <person name="Mondo S."/>
            <person name="Pangilinan J."/>
            <person name="Riley R."/>
            <person name="LaButti K."/>
            <person name="Andreopoulos B."/>
            <person name="Lipzen A."/>
            <person name="Chen C."/>
            <person name="Yan M."/>
            <person name="Daum C."/>
            <person name="Ng V."/>
            <person name="Clum A."/>
            <person name="Steindorff A."/>
            <person name="Ohm R.A."/>
            <person name="Martin F."/>
            <person name="Silar P."/>
            <person name="Natvig D.O."/>
            <person name="Lalanne C."/>
            <person name="Gautier V."/>
            <person name="Ament-Velasquez S.L."/>
            <person name="Kruys A."/>
            <person name="Hutchinson M.I."/>
            <person name="Powell A.J."/>
            <person name="Barry K."/>
            <person name="Miller A.N."/>
            <person name="Grigoriev I.V."/>
            <person name="Debuchy R."/>
            <person name="Gladieux P."/>
            <person name="Hiltunen Thoren M."/>
            <person name="Johannesson H."/>
        </authorList>
    </citation>
    <scope>NUCLEOTIDE SEQUENCE</scope>
    <source>
        <strain evidence="1">CBS 955.72</strain>
    </source>
</reference>
<dbReference type="AlphaFoldDB" id="A0AAJ0HEE7"/>
<organism evidence="1 2">
    <name type="scientific">Lasiosphaeria hispida</name>
    <dbReference type="NCBI Taxonomy" id="260671"/>
    <lineage>
        <taxon>Eukaryota</taxon>
        <taxon>Fungi</taxon>
        <taxon>Dikarya</taxon>
        <taxon>Ascomycota</taxon>
        <taxon>Pezizomycotina</taxon>
        <taxon>Sordariomycetes</taxon>
        <taxon>Sordariomycetidae</taxon>
        <taxon>Sordariales</taxon>
        <taxon>Lasiosphaeriaceae</taxon>
        <taxon>Lasiosphaeria</taxon>
    </lineage>
</organism>
<keyword evidence="2" id="KW-1185">Reference proteome</keyword>
<gene>
    <name evidence="1" type="ORF">B0T25DRAFT_547279</name>
</gene>